<feature type="region of interest" description="Disordered" evidence="1">
    <location>
        <begin position="1"/>
        <end position="51"/>
    </location>
</feature>
<gene>
    <name evidence="2" type="ORF">ACFQE1_21570</name>
</gene>
<dbReference type="Proteomes" id="UP001596328">
    <property type="component" value="Unassembled WGS sequence"/>
</dbReference>
<keyword evidence="3" id="KW-1185">Reference proteome</keyword>
<evidence type="ECO:0000256" key="1">
    <source>
        <dbReference type="SAM" id="MobiDB-lite"/>
    </source>
</evidence>
<feature type="non-terminal residue" evidence="2">
    <location>
        <position position="83"/>
    </location>
</feature>
<evidence type="ECO:0000313" key="2">
    <source>
        <dbReference type="EMBL" id="MFC6726917.1"/>
    </source>
</evidence>
<comment type="caution">
    <text evidence="2">The sequence shown here is derived from an EMBL/GenBank/DDBJ whole genome shotgun (WGS) entry which is preliminary data.</text>
</comment>
<dbReference type="EMBL" id="JBHSWU010001512">
    <property type="protein sequence ID" value="MFC6726917.1"/>
    <property type="molecule type" value="Genomic_DNA"/>
</dbReference>
<reference evidence="2 3" key="1">
    <citation type="journal article" date="2019" name="Int. J. Syst. Evol. Microbiol.">
        <title>The Global Catalogue of Microorganisms (GCM) 10K type strain sequencing project: providing services to taxonomists for standard genome sequencing and annotation.</title>
        <authorList>
            <consortium name="The Broad Institute Genomics Platform"/>
            <consortium name="The Broad Institute Genome Sequencing Center for Infectious Disease"/>
            <person name="Wu L."/>
            <person name="Ma J."/>
        </authorList>
    </citation>
    <scope>NUCLEOTIDE SEQUENCE [LARGE SCALE GENOMIC DNA]</scope>
    <source>
        <strain evidence="2 3">NBRC 111368</strain>
    </source>
</reference>
<dbReference type="AlphaFoldDB" id="A0ABD5S5U5"/>
<accession>A0ABD5S5U5</accession>
<name>A0ABD5S5U5_9EURY</name>
<sequence length="83" mass="8724">MNPEAAGGIDGRRSAAKQVQDDDRHQRSESGQRDPDERYDPDERCDPIGGEPLLPWFGSPLTTIGLRPGPGIAGGGLVGLVSG</sequence>
<evidence type="ECO:0000313" key="3">
    <source>
        <dbReference type="Proteomes" id="UP001596328"/>
    </source>
</evidence>
<organism evidence="2 3">
    <name type="scientific">Halobium palmae</name>
    <dbReference type="NCBI Taxonomy" id="1776492"/>
    <lineage>
        <taxon>Archaea</taxon>
        <taxon>Methanobacteriati</taxon>
        <taxon>Methanobacteriota</taxon>
        <taxon>Stenosarchaea group</taxon>
        <taxon>Halobacteria</taxon>
        <taxon>Halobacteriales</taxon>
        <taxon>Haloferacaceae</taxon>
        <taxon>Halobium</taxon>
    </lineage>
</organism>
<proteinExistence type="predicted"/>
<protein>
    <submittedName>
        <fullName evidence="2">Uncharacterized protein</fullName>
    </submittedName>
</protein>
<feature type="compositionally biased region" description="Basic and acidic residues" evidence="1">
    <location>
        <begin position="19"/>
        <end position="46"/>
    </location>
</feature>